<feature type="chain" id="PRO_5030695834" evidence="3">
    <location>
        <begin position="20"/>
        <end position="370"/>
    </location>
</feature>
<dbReference type="CDD" id="cd14659">
    <property type="entry name" value="Imelysin-like_IPPA"/>
    <property type="match status" value="1"/>
</dbReference>
<evidence type="ECO:0000313" key="6">
    <source>
        <dbReference type="Proteomes" id="UP000535020"/>
    </source>
</evidence>
<feature type="signal peptide" evidence="3">
    <location>
        <begin position="1"/>
        <end position="19"/>
    </location>
</feature>
<reference evidence="5 6" key="1">
    <citation type="submission" date="2020-07" db="EMBL/GenBank/DDBJ databases">
        <authorList>
            <person name="Sun Q."/>
        </authorList>
    </citation>
    <scope>NUCLEOTIDE SEQUENCE [LARGE SCALE GENOMIC DNA]</scope>
    <source>
        <strain evidence="5 6">MAH-1</strain>
    </source>
</reference>
<evidence type="ECO:0000256" key="3">
    <source>
        <dbReference type="SAM" id="SignalP"/>
    </source>
</evidence>
<dbReference type="InterPro" id="IPR038352">
    <property type="entry name" value="Imelysin_sf"/>
</dbReference>
<evidence type="ECO:0000256" key="2">
    <source>
        <dbReference type="ARBA" id="ARBA00022729"/>
    </source>
</evidence>
<dbReference type="InterPro" id="IPR034984">
    <property type="entry name" value="Imelysin-like_IPPA"/>
</dbReference>
<protein>
    <submittedName>
        <fullName evidence="5">Imelysin family protein</fullName>
    </submittedName>
</protein>
<sequence length="370" mass="40746">MRKILLFAFFALVAFGCSSSDGGDNPSDTFDRSAMLTHWADNIIIPSYENYQAKVNTLATAAAAFNANPSQLNLETLRASWLDGYKAFQYVMLYDIGKAQDLNLKLSGNTYPASATGIEANIASGNYNLTTFSQFDKQGFPAVDYLINGLGNNDPEILAFYTTNANAVKYKQYLTDVTTRLKTVIDAVVADWNGGFRDSFVASNGNSVSSSTNKITNLFVKTLEKDIRYGKLGIPSGLFSNGTTFPEKVEAYYKNDISRNLLNESLHAEQDFFNGKSFGNATTGPGLKTYLDHVNAVRNGQNLSTIINNQFTAVFEANTTLDESFSEQIFSDNTKMINAYNVLQQQVVYVKLDMLQALNITIDYVDGDGD</sequence>
<dbReference type="Gene3D" id="1.20.1420.20">
    <property type="entry name" value="M75 peptidase, HXXE motif"/>
    <property type="match status" value="1"/>
</dbReference>
<dbReference type="Proteomes" id="UP000535020">
    <property type="component" value="Unassembled WGS sequence"/>
</dbReference>
<gene>
    <name evidence="5" type="ORF">HZF10_14180</name>
</gene>
<feature type="domain" description="Imelysin-like" evidence="4">
    <location>
        <begin position="44"/>
        <end position="338"/>
    </location>
</feature>
<evidence type="ECO:0000313" key="5">
    <source>
        <dbReference type="EMBL" id="NYA72074.1"/>
    </source>
</evidence>
<accession>A0A7Y8Y3T0</accession>
<dbReference type="GO" id="GO:0030313">
    <property type="term" value="C:cell envelope"/>
    <property type="evidence" value="ECO:0007669"/>
    <property type="project" value="UniProtKB-SubCell"/>
</dbReference>
<proteinExistence type="predicted"/>
<dbReference type="EMBL" id="JACBJI010000006">
    <property type="protein sequence ID" value="NYA72074.1"/>
    <property type="molecule type" value="Genomic_DNA"/>
</dbReference>
<dbReference type="InterPro" id="IPR018976">
    <property type="entry name" value="Imelysin-like"/>
</dbReference>
<dbReference type="AlphaFoldDB" id="A0A7Y8Y3T0"/>
<keyword evidence="6" id="KW-1185">Reference proteome</keyword>
<dbReference type="PROSITE" id="PS51257">
    <property type="entry name" value="PROKAR_LIPOPROTEIN"/>
    <property type="match status" value="1"/>
</dbReference>
<keyword evidence="2 3" id="KW-0732">Signal</keyword>
<organism evidence="5 6">
    <name type="scientific">Flavobacterium agri</name>
    <dbReference type="NCBI Taxonomy" id="2743471"/>
    <lineage>
        <taxon>Bacteria</taxon>
        <taxon>Pseudomonadati</taxon>
        <taxon>Bacteroidota</taxon>
        <taxon>Flavobacteriia</taxon>
        <taxon>Flavobacteriales</taxon>
        <taxon>Flavobacteriaceae</taxon>
        <taxon>Flavobacterium</taxon>
    </lineage>
</organism>
<dbReference type="RefSeq" id="WP_176006880.1">
    <property type="nucleotide sequence ID" value="NZ_JABWMI010000015.1"/>
</dbReference>
<comment type="subcellular location">
    <subcellularLocation>
        <location evidence="1">Cell envelope</location>
    </subcellularLocation>
</comment>
<name>A0A7Y8Y3T0_9FLAO</name>
<dbReference type="Pfam" id="PF09375">
    <property type="entry name" value="Peptidase_M75"/>
    <property type="match status" value="1"/>
</dbReference>
<comment type="caution">
    <text evidence="5">The sequence shown here is derived from an EMBL/GenBank/DDBJ whole genome shotgun (WGS) entry which is preliminary data.</text>
</comment>
<evidence type="ECO:0000259" key="4">
    <source>
        <dbReference type="Pfam" id="PF09375"/>
    </source>
</evidence>
<evidence type="ECO:0000256" key="1">
    <source>
        <dbReference type="ARBA" id="ARBA00004196"/>
    </source>
</evidence>